<evidence type="ECO:0000313" key="1">
    <source>
        <dbReference type="EMBL" id="SBW05156.1"/>
    </source>
</evidence>
<protein>
    <submittedName>
        <fullName evidence="1">Uncharacterized protein</fullName>
    </submittedName>
</protein>
<accession>A0A212K0H8</accession>
<sequence length="89" mass="10244">MVIQSFSSTIIFYSVLDFIEKVCVSPSALNDNSFLDRLKYLISSLSSFLSEQLIIESKNMKEVKSKILFFMKLDILGAFIFYKENKKIG</sequence>
<reference evidence="1" key="1">
    <citation type="submission" date="2016-04" db="EMBL/GenBank/DDBJ databases">
        <authorList>
            <person name="Evans L.H."/>
            <person name="Alamgir A."/>
            <person name="Owens N."/>
            <person name="Weber N.D."/>
            <person name="Virtaneva K."/>
            <person name="Barbian K."/>
            <person name="Babar A."/>
            <person name="Rosenke K."/>
        </authorList>
    </citation>
    <scope>NUCLEOTIDE SEQUENCE</scope>
    <source>
        <strain evidence="1">86-1</strain>
    </source>
</reference>
<dbReference type="EMBL" id="FLUM01000003">
    <property type="protein sequence ID" value="SBW05156.1"/>
    <property type="molecule type" value="Genomic_DNA"/>
</dbReference>
<dbReference type="AlphaFoldDB" id="A0A212K0H8"/>
<organism evidence="1">
    <name type="scientific">uncultured Dysgonomonas sp</name>
    <dbReference type="NCBI Taxonomy" id="206096"/>
    <lineage>
        <taxon>Bacteria</taxon>
        <taxon>Pseudomonadati</taxon>
        <taxon>Bacteroidota</taxon>
        <taxon>Bacteroidia</taxon>
        <taxon>Bacteroidales</taxon>
        <taxon>Dysgonomonadaceae</taxon>
        <taxon>Dysgonomonas</taxon>
        <taxon>environmental samples</taxon>
    </lineage>
</organism>
<name>A0A212K0H8_9BACT</name>
<gene>
    <name evidence="1" type="ORF">KL86DYS1_31036</name>
</gene>
<proteinExistence type="predicted"/>